<dbReference type="KEGG" id="ptaw:DW352_25535"/>
<dbReference type="InterPro" id="IPR027373">
    <property type="entry name" value="RHH_dom"/>
</dbReference>
<evidence type="ECO:0000313" key="2">
    <source>
        <dbReference type="EMBL" id="AXK83592.1"/>
    </source>
</evidence>
<gene>
    <name evidence="2" type="ORF">DW352_25535</name>
</gene>
<dbReference type="Gene3D" id="1.10.3990.20">
    <property type="entry name" value="protein bp1543"/>
    <property type="match status" value="1"/>
</dbReference>
<proteinExistence type="predicted"/>
<dbReference type="RefSeq" id="WP_115693971.1">
    <property type="nucleotide sequence ID" value="NZ_CP031417.1"/>
</dbReference>
<accession>A0A346A345</accession>
<evidence type="ECO:0000259" key="1">
    <source>
        <dbReference type="Pfam" id="PF13467"/>
    </source>
</evidence>
<dbReference type="GO" id="GO:0016740">
    <property type="term" value="F:transferase activity"/>
    <property type="evidence" value="ECO:0007669"/>
    <property type="project" value="UniProtKB-KW"/>
</dbReference>
<keyword evidence="2" id="KW-0808">Transferase</keyword>
<sequence length="97" mass="10751">MKSPVVKRSIVIAGHKTSVSLEDPFWQGLREIAVSRNMTLSDVVASIDTDRHEGNLSSAIRLFVLDYYRTMGIEHRRSAAARDTLLSTPVHSVLSAD</sequence>
<protein>
    <submittedName>
        <fullName evidence="2">Aryl-sulfate sulfotransferase</fullName>
    </submittedName>
</protein>
<dbReference type="Pfam" id="PF13467">
    <property type="entry name" value="RHH_4"/>
    <property type="match status" value="1"/>
</dbReference>
<keyword evidence="3" id="KW-1185">Reference proteome</keyword>
<dbReference type="AlphaFoldDB" id="A0A346A345"/>
<organism evidence="2 3">
    <name type="scientific">Pseudolabrys taiwanensis</name>
    <dbReference type="NCBI Taxonomy" id="331696"/>
    <lineage>
        <taxon>Bacteria</taxon>
        <taxon>Pseudomonadati</taxon>
        <taxon>Pseudomonadota</taxon>
        <taxon>Alphaproteobacteria</taxon>
        <taxon>Hyphomicrobiales</taxon>
        <taxon>Xanthobacteraceae</taxon>
        <taxon>Pseudolabrys</taxon>
    </lineage>
</organism>
<name>A0A346A345_9HYPH</name>
<feature type="domain" description="Ribbon-helix-helix" evidence="1">
    <location>
        <begin position="6"/>
        <end position="68"/>
    </location>
</feature>
<dbReference type="Proteomes" id="UP000254889">
    <property type="component" value="Chromosome"/>
</dbReference>
<evidence type="ECO:0000313" key="3">
    <source>
        <dbReference type="Proteomes" id="UP000254889"/>
    </source>
</evidence>
<dbReference type="OrthoDB" id="7477016at2"/>
<dbReference type="EMBL" id="CP031417">
    <property type="protein sequence ID" value="AXK83592.1"/>
    <property type="molecule type" value="Genomic_DNA"/>
</dbReference>
<dbReference type="InterPro" id="IPR038268">
    <property type="entry name" value="RHH_sf"/>
</dbReference>
<reference evidence="2 3" key="1">
    <citation type="submission" date="2018-07" db="EMBL/GenBank/DDBJ databases">
        <authorList>
            <person name="Quirk P.G."/>
            <person name="Krulwich T.A."/>
        </authorList>
    </citation>
    <scope>NUCLEOTIDE SEQUENCE [LARGE SCALE GENOMIC DNA]</scope>
    <source>
        <strain evidence="2 3">CC-BB4</strain>
    </source>
</reference>